<gene>
    <name evidence="1" type="ORF">S12H4_46706</name>
</gene>
<dbReference type="EMBL" id="BARW01029008">
    <property type="protein sequence ID" value="GAJ04748.1"/>
    <property type="molecule type" value="Genomic_DNA"/>
</dbReference>
<sequence>MASVLSQYEDYKDFKKKTGLHGKVAMEYLLDELSRAIKENIERNGR</sequence>
<accession>X1THE5</accession>
<dbReference type="AlphaFoldDB" id="X1THE5"/>
<reference evidence="1" key="1">
    <citation type="journal article" date="2014" name="Front. Microbiol.">
        <title>High frequency of phylogenetically diverse reductive dehalogenase-homologous genes in deep subseafloor sedimentary metagenomes.</title>
        <authorList>
            <person name="Kawai M."/>
            <person name="Futagami T."/>
            <person name="Toyoda A."/>
            <person name="Takaki Y."/>
            <person name="Nishi S."/>
            <person name="Hori S."/>
            <person name="Arai W."/>
            <person name="Tsubouchi T."/>
            <person name="Morono Y."/>
            <person name="Uchiyama I."/>
            <person name="Ito T."/>
            <person name="Fujiyama A."/>
            <person name="Inagaki F."/>
            <person name="Takami H."/>
        </authorList>
    </citation>
    <scope>NUCLEOTIDE SEQUENCE</scope>
    <source>
        <strain evidence="1">Expedition CK06-06</strain>
    </source>
</reference>
<comment type="caution">
    <text evidence="1">The sequence shown here is derived from an EMBL/GenBank/DDBJ whole genome shotgun (WGS) entry which is preliminary data.</text>
</comment>
<protein>
    <submittedName>
        <fullName evidence="1">Uncharacterized protein</fullName>
    </submittedName>
</protein>
<name>X1THE5_9ZZZZ</name>
<proteinExistence type="predicted"/>
<organism evidence="1">
    <name type="scientific">marine sediment metagenome</name>
    <dbReference type="NCBI Taxonomy" id="412755"/>
    <lineage>
        <taxon>unclassified sequences</taxon>
        <taxon>metagenomes</taxon>
        <taxon>ecological metagenomes</taxon>
    </lineage>
</organism>
<evidence type="ECO:0000313" key="1">
    <source>
        <dbReference type="EMBL" id="GAJ04748.1"/>
    </source>
</evidence>